<dbReference type="AlphaFoldDB" id="A0A9P7BUE6"/>
<organism evidence="2 3">
    <name type="scientific">Rhizopus oryzae</name>
    <name type="common">Mucormycosis agent</name>
    <name type="synonym">Rhizopus arrhizus var. delemar</name>
    <dbReference type="NCBI Taxonomy" id="64495"/>
    <lineage>
        <taxon>Eukaryota</taxon>
        <taxon>Fungi</taxon>
        <taxon>Fungi incertae sedis</taxon>
        <taxon>Mucoromycota</taxon>
        <taxon>Mucoromycotina</taxon>
        <taxon>Mucoromycetes</taxon>
        <taxon>Mucorales</taxon>
        <taxon>Mucorineae</taxon>
        <taxon>Rhizopodaceae</taxon>
        <taxon>Rhizopus</taxon>
    </lineage>
</organism>
<feature type="domain" description="Tc1-like transposase DDE" evidence="1">
    <location>
        <begin position="191"/>
        <end position="309"/>
    </location>
</feature>
<evidence type="ECO:0000313" key="2">
    <source>
        <dbReference type="EMBL" id="KAG1311907.1"/>
    </source>
</evidence>
<comment type="caution">
    <text evidence="2">The sequence shown here is derived from an EMBL/GenBank/DDBJ whole genome shotgun (WGS) entry which is preliminary data.</text>
</comment>
<name>A0A9P7BUE6_RHIOR</name>
<protein>
    <recommendedName>
        <fullName evidence="1">Tc1-like transposase DDE domain-containing protein</fullName>
    </recommendedName>
</protein>
<gene>
    <name evidence="2" type="ORF">G6F64_003458</name>
</gene>
<dbReference type="Gene3D" id="3.30.420.10">
    <property type="entry name" value="Ribonuclease H-like superfamily/Ribonuclease H"/>
    <property type="match status" value="1"/>
</dbReference>
<sequence length="336" mass="38535">MEPSKKKTPELSLRKLLDFAGYQTSQKEANLKQQNETDELEHLEVHTDRIPLEQIQELLDLVIEHGLSARKAGFIVDIVERTAQHYVKQCKDDAEKRLPGQRKQAKRLFFAKRPEAVLWQARDALLDMFPQIGSINLSSLHKHLVLHASLIFKKLESVVAAITAQSTLELRREKVLERQNDSSMNWNQNCVSIDEAGFNMHIRRNFGWSKKGMSVKLVVPSNRGVTPKAVQKKTSGTKKHFLSNLMNTLDQFGMQDRYLIMDNAAIHKVDEFQELIASRGYKTAYLPPYSLFLNPIELFWSKIKGNIRRDCLSADDNLSLRITETAKKVTQQHCAN</sequence>
<dbReference type="InterPro" id="IPR036397">
    <property type="entry name" value="RNaseH_sf"/>
</dbReference>
<accession>A0A9P7BUE6</accession>
<evidence type="ECO:0000259" key="1">
    <source>
        <dbReference type="Pfam" id="PF13358"/>
    </source>
</evidence>
<dbReference type="GO" id="GO:0003676">
    <property type="term" value="F:nucleic acid binding"/>
    <property type="evidence" value="ECO:0007669"/>
    <property type="project" value="InterPro"/>
</dbReference>
<dbReference type="PANTHER" id="PTHR46564:SF1">
    <property type="entry name" value="TRANSPOSASE"/>
    <property type="match status" value="1"/>
</dbReference>
<evidence type="ECO:0000313" key="3">
    <source>
        <dbReference type="Proteomes" id="UP000716291"/>
    </source>
</evidence>
<dbReference type="EMBL" id="JAANQT010000337">
    <property type="protein sequence ID" value="KAG1311907.1"/>
    <property type="molecule type" value="Genomic_DNA"/>
</dbReference>
<dbReference type="InterPro" id="IPR038717">
    <property type="entry name" value="Tc1-like_DDE_dom"/>
</dbReference>
<dbReference type="Proteomes" id="UP000716291">
    <property type="component" value="Unassembled WGS sequence"/>
</dbReference>
<proteinExistence type="predicted"/>
<reference evidence="2" key="1">
    <citation type="journal article" date="2020" name="Microb. Genom.">
        <title>Genetic diversity of clinical and environmental Mucorales isolates obtained from an investigation of mucormycosis cases among solid organ transplant recipients.</title>
        <authorList>
            <person name="Nguyen M.H."/>
            <person name="Kaul D."/>
            <person name="Muto C."/>
            <person name="Cheng S.J."/>
            <person name="Richter R.A."/>
            <person name="Bruno V.M."/>
            <person name="Liu G."/>
            <person name="Beyhan S."/>
            <person name="Sundermann A.J."/>
            <person name="Mounaud S."/>
            <person name="Pasculle A.W."/>
            <person name="Nierman W.C."/>
            <person name="Driscoll E."/>
            <person name="Cumbie R."/>
            <person name="Clancy C.J."/>
            <person name="Dupont C.L."/>
        </authorList>
    </citation>
    <scope>NUCLEOTIDE SEQUENCE</scope>
    <source>
        <strain evidence="2">GL11</strain>
    </source>
</reference>
<dbReference type="Pfam" id="PF13358">
    <property type="entry name" value="DDE_3"/>
    <property type="match status" value="1"/>
</dbReference>
<dbReference type="PANTHER" id="PTHR46564">
    <property type="entry name" value="TRANSPOSASE"/>
    <property type="match status" value="1"/>
</dbReference>
<keyword evidence="3" id="KW-1185">Reference proteome</keyword>